<evidence type="ECO:0000256" key="1">
    <source>
        <dbReference type="SAM" id="Phobius"/>
    </source>
</evidence>
<keyword evidence="1" id="KW-1133">Transmembrane helix</keyword>
<keyword evidence="1" id="KW-0812">Transmembrane</keyword>
<gene>
    <name evidence="2" type="ORF">O181_006947</name>
</gene>
<evidence type="ECO:0000313" key="2">
    <source>
        <dbReference type="EMBL" id="MBW0467232.1"/>
    </source>
</evidence>
<organism evidence="2 3">
    <name type="scientific">Austropuccinia psidii MF-1</name>
    <dbReference type="NCBI Taxonomy" id="1389203"/>
    <lineage>
        <taxon>Eukaryota</taxon>
        <taxon>Fungi</taxon>
        <taxon>Dikarya</taxon>
        <taxon>Basidiomycota</taxon>
        <taxon>Pucciniomycotina</taxon>
        <taxon>Pucciniomycetes</taxon>
        <taxon>Pucciniales</taxon>
        <taxon>Sphaerophragmiaceae</taxon>
        <taxon>Austropuccinia</taxon>
    </lineage>
</organism>
<comment type="caution">
    <text evidence="2">The sequence shown here is derived from an EMBL/GenBank/DDBJ whole genome shotgun (WGS) entry which is preliminary data.</text>
</comment>
<name>A0A9Q3GI09_9BASI</name>
<dbReference type="AlphaFoldDB" id="A0A9Q3GI09"/>
<keyword evidence="1" id="KW-0472">Membrane</keyword>
<accession>A0A9Q3GI09</accession>
<dbReference type="EMBL" id="AVOT02001528">
    <property type="protein sequence ID" value="MBW0467232.1"/>
    <property type="molecule type" value="Genomic_DNA"/>
</dbReference>
<sequence>MFWWYLGYTIGLWYFGCHACALGLSHRLTRLQAKIPKEYYCNTHIQCQLLTAKFPASNLTPTSYPSLFSFASKQKLIQLPSRSDLPMMTLPHPMIQSHSSLIEKLEYLFSGIEKFPMDSPPVNFGPPHLPDTLLITNKVVSPFESLLTNTPLGGMLTDDMGLGKNIQVLD</sequence>
<proteinExistence type="predicted"/>
<reference evidence="2" key="1">
    <citation type="submission" date="2021-03" db="EMBL/GenBank/DDBJ databases">
        <title>Draft genome sequence of rust myrtle Austropuccinia psidii MF-1, a brazilian biotype.</title>
        <authorList>
            <person name="Quecine M.C."/>
            <person name="Pachon D.M.R."/>
            <person name="Bonatelli M.L."/>
            <person name="Correr F.H."/>
            <person name="Franceschini L.M."/>
            <person name="Leite T.F."/>
            <person name="Margarido G.R.A."/>
            <person name="Almeida C.A."/>
            <person name="Ferrarezi J.A."/>
            <person name="Labate C.A."/>
        </authorList>
    </citation>
    <scope>NUCLEOTIDE SEQUENCE</scope>
    <source>
        <strain evidence="2">MF-1</strain>
    </source>
</reference>
<dbReference type="Proteomes" id="UP000765509">
    <property type="component" value="Unassembled WGS sequence"/>
</dbReference>
<feature type="transmembrane region" description="Helical" evidence="1">
    <location>
        <begin position="6"/>
        <end position="24"/>
    </location>
</feature>
<keyword evidence="3" id="KW-1185">Reference proteome</keyword>
<protein>
    <submittedName>
        <fullName evidence="2">Uncharacterized protein</fullName>
    </submittedName>
</protein>
<evidence type="ECO:0000313" key="3">
    <source>
        <dbReference type="Proteomes" id="UP000765509"/>
    </source>
</evidence>